<dbReference type="AlphaFoldDB" id="A0AAD6SFI9"/>
<sequence length="193" mass="21664">AMLQTVAPRMWAAANKSIEAVLDHDLRLRLPFKIPNYGPPQPTAFTEVQYRFSVDDSLPRHSARASGQVCGWDAVTSLGHYDSSEGLLIIWEDHSILTFPPGSTFFVPAGLVNFSFTTLLSEHSTQMTITQCFRGELHDYVANGFDAEPDVLPPLWMSDRDQGQPARRERAEVLAAMYPTVQEFDASTQQYRD</sequence>
<feature type="non-terminal residue" evidence="1">
    <location>
        <position position="1"/>
    </location>
</feature>
<gene>
    <name evidence="1" type="ORF">C8F04DRAFT_968166</name>
</gene>
<comment type="caution">
    <text evidence="1">The sequence shown here is derived from an EMBL/GenBank/DDBJ whole genome shotgun (WGS) entry which is preliminary data.</text>
</comment>
<organism evidence="1 2">
    <name type="scientific">Mycena alexandri</name>
    <dbReference type="NCBI Taxonomy" id="1745969"/>
    <lineage>
        <taxon>Eukaryota</taxon>
        <taxon>Fungi</taxon>
        <taxon>Dikarya</taxon>
        <taxon>Basidiomycota</taxon>
        <taxon>Agaricomycotina</taxon>
        <taxon>Agaricomycetes</taxon>
        <taxon>Agaricomycetidae</taxon>
        <taxon>Agaricales</taxon>
        <taxon>Marasmiineae</taxon>
        <taxon>Mycenaceae</taxon>
        <taxon>Mycena</taxon>
    </lineage>
</organism>
<protein>
    <submittedName>
        <fullName evidence="1">Uncharacterized protein</fullName>
    </submittedName>
</protein>
<name>A0AAD6SFI9_9AGAR</name>
<proteinExistence type="predicted"/>
<dbReference type="EMBL" id="JARJCM010000158">
    <property type="protein sequence ID" value="KAJ7025135.1"/>
    <property type="molecule type" value="Genomic_DNA"/>
</dbReference>
<accession>A0AAD6SFI9</accession>
<dbReference type="Proteomes" id="UP001218188">
    <property type="component" value="Unassembled WGS sequence"/>
</dbReference>
<reference evidence="1" key="1">
    <citation type="submission" date="2023-03" db="EMBL/GenBank/DDBJ databases">
        <title>Massive genome expansion in bonnet fungi (Mycena s.s.) driven by repeated elements and novel gene families across ecological guilds.</title>
        <authorList>
            <consortium name="Lawrence Berkeley National Laboratory"/>
            <person name="Harder C.B."/>
            <person name="Miyauchi S."/>
            <person name="Viragh M."/>
            <person name="Kuo A."/>
            <person name="Thoen E."/>
            <person name="Andreopoulos B."/>
            <person name="Lu D."/>
            <person name="Skrede I."/>
            <person name="Drula E."/>
            <person name="Henrissat B."/>
            <person name="Morin E."/>
            <person name="Kohler A."/>
            <person name="Barry K."/>
            <person name="LaButti K."/>
            <person name="Morin E."/>
            <person name="Salamov A."/>
            <person name="Lipzen A."/>
            <person name="Mereny Z."/>
            <person name="Hegedus B."/>
            <person name="Baldrian P."/>
            <person name="Stursova M."/>
            <person name="Weitz H."/>
            <person name="Taylor A."/>
            <person name="Grigoriev I.V."/>
            <person name="Nagy L.G."/>
            <person name="Martin F."/>
            <person name="Kauserud H."/>
        </authorList>
    </citation>
    <scope>NUCLEOTIDE SEQUENCE</scope>
    <source>
        <strain evidence="1">CBHHK200</strain>
    </source>
</reference>
<keyword evidence="2" id="KW-1185">Reference proteome</keyword>
<evidence type="ECO:0000313" key="2">
    <source>
        <dbReference type="Proteomes" id="UP001218188"/>
    </source>
</evidence>
<evidence type="ECO:0000313" key="1">
    <source>
        <dbReference type="EMBL" id="KAJ7025135.1"/>
    </source>
</evidence>